<protein>
    <submittedName>
        <fullName evidence="2">Type I-E CRISPR-associated Cas5</fullName>
    </submittedName>
</protein>
<feature type="region of interest" description="Disordered" evidence="1">
    <location>
        <begin position="72"/>
        <end position="94"/>
    </location>
</feature>
<evidence type="ECO:0000256" key="1">
    <source>
        <dbReference type="SAM" id="MobiDB-lite"/>
    </source>
</evidence>
<organism evidence="2 3">
    <name type="scientific">Micractinium conductrix</name>
    <dbReference type="NCBI Taxonomy" id="554055"/>
    <lineage>
        <taxon>Eukaryota</taxon>
        <taxon>Viridiplantae</taxon>
        <taxon>Chlorophyta</taxon>
        <taxon>core chlorophytes</taxon>
        <taxon>Trebouxiophyceae</taxon>
        <taxon>Chlorellales</taxon>
        <taxon>Chlorellaceae</taxon>
        <taxon>Chlorella clade</taxon>
        <taxon>Micractinium</taxon>
    </lineage>
</organism>
<accession>A0A2P6VR90</accession>
<reference evidence="2 3" key="1">
    <citation type="journal article" date="2018" name="Plant J.">
        <title>Genome sequences of Chlorella sorokiniana UTEX 1602 and Micractinium conductrix SAG 241.80: implications to maltose excretion by a green alga.</title>
        <authorList>
            <person name="Arriola M.B."/>
            <person name="Velmurugan N."/>
            <person name="Zhang Y."/>
            <person name="Plunkett M.H."/>
            <person name="Hondzo H."/>
            <person name="Barney B.M."/>
        </authorList>
    </citation>
    <scope>NUCLEOTIDE SEQUENCE [LARGE SCALE GENOMIC DNA]</scope>
    <source>
        <strain evidence="2 3">SAG 241.80</strain>
    </source>
</reference>
<name>A0A2P6VR90_9CHLO</name>
<feature type="region of interest" description="Disordered" evidence="1">
    <location>
        <begin position="1"/>
        <end position="60"/>
    </location>
</feature>
<evidence type="ECO:0000313" key="2">
    <source>
        <dbReference type="EMBL" id="PSC76591.1"/>
    </source>
</evidence>
<proteinExistence type="predicted"/>
<dbReference type="EMBL" id="LHPF02000001">
    <property type="protein sequence ID" value="PSC76591.1"/>
    <property type="molecule type" value="Genomic_DNA"/>
</dbReference>
<feature type="compositionally biased region" description="Basic and acidic residues" evidence="1">
    <location>
        <begin position="72"/>
        <end position="85"/>
    </location>
</feature>
<sequence>MDTADAGAAAVHKVGGPKKLATKRGARTTKQKARKHKSLERAMAVASRTETKTKKQETVSVKKKGLKKLWTNEKKIEQRGGESSKRLVGSSSGG</sequence>
<evidence type="ECO:0000313" key="3">
    <source>
        <dbReference type="Proteomes" id="UP000239649"/>
    </source>
</evidence>
<feature type="compositionally biased region" description="Basic residues" evidence="1">
    <location>
        <begin position="20"/>
        <end position="38"/>
    </location>
</feature>
<gene>
    <name evidence="2" type="primary">g255</name>
    <name evidence="2" type="ORF">C2E20_0255</name>
</gene>
<comment type="caution">
    <text evidence="2">The sequence shown here is derived from an EMBL/GenBank/DDBJ whole genome shotgun (WGS) entry which is preliminary data.</text>
</comment>
<dbReference type="AlphaFoldDB" id="A0A2P6VR90"/>
<dbReference type="Proteomes" id="UP000239649">
    <property type="component" value="Unassembled WGS sequence"/>
</dbReference>
<keyword evidence="3" id="KW-1185">Reference proteome</keyword>